<feature type="region of interest" description="Disordered" evidence="1">
    <location>
        <begin position="163"/>
        <end position="183"/>
    </location>
</feature>
<dbReference type="InterPro" id="IPR011989">
    <property type="entry name" value="ARM-like"/>
</dbReference>
<reference evidence="2 3" key="1">
    <citation type="journal article" date="2018" name="BMC Genomics">
        <title>Genomic comparison of Trypanosoma conorhini and Trypanosoma rangeli to Trypanosoma cruzi strains of high and low virulence.</title>
        <authorList>
            <person name="Bradwell K.R."/>
            <person name="Koparde V.N."/>
            <person name="Matveyev A.V."/>
            <person name="Serrano M.G."/>
            <person name="Alves J.M."/>
            <person name="Parikh H."/>
            <person name="Huang B."/>
            <person name="Lee V."/>
            <person name="Espinosa-Alvarez O."/>
            <person name="Ortiz P.A."/>
            <person name="Costa-Martins A.G."/>
            <person name="Teixeira M.M."/>
            <person name="Buck G.A."/>
        </authorList>
    </citation>
    <scope>NUCLEOTIDE SEQUENCE [LARGE SCALE GENOMIC DNA]</scope>
    <source>
        <strain evidence="2 3">025E</strain>
    </source>
</reference>
<dbReference type="InterPro" id="IPR009003">
    <property type="entry name" value="Peptidase_S1_PA"/>
</dbReference>
<comment type="caution">
    <text evidence="2">The sequence shown here is derived from an EMBL/GenBank/DDBJ whole genome shotgun (WGS) entry which is preliminary data.</text>
</comment>
<dbReference type="RefSeq" id="XP_029231301.1">
    <property type="nucleotide sequence ID" value="XM_029368561.1"/>
</dbReference>
<dbReference type="Gene3D" id="1.25.10.10">
    <property type="entry name" value="Leucine-rich Repeat Variant"/>
    <property type="match status" value="1"/>
</dbReference>
<dbReference type="EMBL" id="MKKU01000057">
    <property type="protein sequence ID" value="RNF26095.1"/>
    <property type="molecule type" value="Genomic_DNA"/>
</dbReference>
<proteinExistence type="predicted"/>
<accession>A0A422Q7Y4</accession>
<gene>
    <name evidence="2" type="ORF">Tco025E_01623</name>
</gene>
<dbReference type="GeneID" id="40315234"/>
<keyword evidence="3" id="KW-1185">Reference proteome</keyword>
<evidence type="ECO:0000313" key="3">
    <source>
        <dbReference type="Proteomes" id="UP000284403"/>
    </source>
</evidence>
<dbReference type="PANTHER" id="PTHR22895">
    <property type="entry name" value="ARMADILLO REPEAT-CONTAINING PROTEIN 6"/>
    <property type="match status" value="1"/>
</dbReference>
<dbReference type="PANTHER" id="PTHR22895:SF6">
    <property type="match status" value="1"/>
</dbReference>
<dbReference type="SUPFAM" id="SSF48371">
    <property type="entry name" value="ARM repeat"/>
    <property type="match status" value="1"/>
</dbReference>
<feature type="region of interest" description="Disordered" evidence="1">
    <location>
        <begin position="246"/>
        <end position="280"/>
    </location>
</feature>
<dbReference type="AlphaFoldDB" id="A0A422Q7Y4"/>
<dbReference type="SUPFAM" id="SSF50494">
    <property type="entry name" value="Trypsin-like serine proteases"/>
    <property type="match status" value="1"/>
</dbReference>
<name>A0A422Q7Y4_9TRYP</name>
<sequence length="820" mass="89139">MRFAAVPPRQHVLDNRVQRSMDGWSVIEKISDFTHAVCRVTDGRGSAILVALPSADSAACCGVFQDGQQQPQLRRNSTGVLLTTSFVFPSRGEAEGVTVTFLEQPVAGTSAREGGSVEPLQVPVTVDKVFVCSTSAAPSRTRHKWGAGGASMSVSGNARSVDYNATRGSSRSPSHRSFLPEEDAEEEELGYTLTFCEMNPMSYSGAPANSFTRSSHSAGHSLVFSAEASTSVACTAPVAPAVQTRLSAPSSGRHERPNIAVGPSFSGTGSLGGRSATQQRESRLIKPLPLPLLLSRIAPVRVGDRHLMITHVNGKERHYVVQTVKKVGRDSCEYDFFDPASEFSSGGPIFDMRGDFVGLQHQSGNHSYGIFISSIVRHLFQSSVLGVCRPPVVDVGVDEAKFDMHAVVPDEVFNQPFHLNQRYCVFNVGAGDQLIEFEDFERMRMRSDIRGSTLPPSLVAPASDQVWQEFYHGFHSLILMLHAFSHVPKLTKLALEEITSHEHRNYLPEVASLGGIGVVLEIIDGYPENEEVVLAALTVLARSSLYTSNREAIFRCDGVLTVLEIMNEYSHHGAIQLWGFCCLYNVMASDSPVHAESIEIFAHSQGIPLAIEALRVHRDQRFLLRHTALALRCVAKEDIRYAHAMVRGDVTNVVVDRMNDNSEDPFVFLGLATLLRELLLAFGNENSVTAEDFPAEARASETAWGDGVFSPWVASNYAGSSGEAGNALLETLVAGKVLTVLGKVMACESMNRYSSAAMALLEVCSSSVLALLSWGAVELQEELESPTLRQACEDIMRNFPADAALLERAQQIISLLPASV</sequence>
<organism evidence="2 3">
    <name type="scientific">Trypanosoma conorhini</name>
    <dbReference type="NCBI Taxonomy" id="83891"/>
    <lineage>
        <taxon>Eukaryota</taxon>
        <taxon>Discoba</taxon>
        <taxon>Euglenozoa</taxon>
        <taxon>Kinetoplastea</taxon>
        <taxon>Metakinetoplastina</taxon>
        <taxon>Trypanosomatida</taxon>
        <taxon>Trypanosomatidae</taxon>
        <taxon>Trypanosoma</taxon>
    </lineage>
</organism>
<evidence type="ECO:0000313" key="2">
    <source>
        <dbReference type="EMBL" id="RNF26095.1"/>
    </source>
</evidence>
<dbReference type="InterPro" id="IPR016024">
    <property type="entry name" value="ARM-type_fold"/>
</dbReference>
<evidence type="ECO:0000256" key="1">
    <source>
        <dbReference type="SAM" id="MobiDB-lite"/>
    </source>
</evidence>
<protein>
    <submittedName>
        <fullName evidence="2">Uncharacterized protein</fullName>
    </submittedName>
</protein>
<dbReference type="OrthoDB" id="273435at2759"/>
<dbReference type="Proteomes" id="UP000284403">
    <property type="component" value="Unassembled WGS sequence"/>
</dbReference>